<dbReference type="EMBL" id="QHJG01000008">
    <property type="protein sequence ID" value="PWY56534.1"/>
    <property type="molecule type" value="Genomic_DNA"/>
</dbReference>
<reference evidence="2 4" key="1">
    <citation type="submission" date="2018-05" db="EMBL/GenBank/DDBJ databases">
        <title>Legionella qingyii sp.nov., whole genome shotgun sequence.</title>
        <authorList>
            <person name="Wu H."/>
            <person name="Zhu Q."/>
            <person name="Hu C."/>
        </authorList>
    </citation>
    <scope>NUCLEOTIDE SEQUENCE [LARGE SCALE GENOMIC DNA]</scope>
    <source>
        <strain evidence="2 4">HEB18</strain>
    </source>
</reference>
<sequence>MNDKQVALITGAAFGIGKEAAIEFARNNISVVIADISEKGEETRDFIIQNGGSAAYFKCDVSQYCDHQSLINNVIKVYGQLDYAFNNAGIEQKPEKIADVTEETWEKLININLKGVWLA</sequence>
<dbReference type="OrthoDB" id="9809287at2"/>
<name>A0A317U6J7_9GAMM</name>
<dbReference type="PRINTS" id="PR00081">
    <property type="entry name" value="GDHRDH"/>
</dbReference>
<dbReference type="CDD" id="cd05233">
    <property type="entry name" value="SDR_c"/>
    <property type="match status" value="1"/>
</dbReference>
<evidence type="ECO:0000313" key="3">
    <source>
        <dbReference type="EMBL" id="RUR25051.1"/>
    </source>
</evidence>
<comment type="caution">
    <text evidence="2">The sequence shown here is derived from an EMBL/GenBank/DDBJ whole genome shotgun (WGS) entry which is preliminary data.</text>
</comment>
<keyword evidence="5" id="KW-1185">Reference proteome</keyword>
<proteinExistence type="predicted"/>
<gene>
    <name evidence="2" type="ORF">DGG96_02010</name>
    <name evidence="1" type="ORF">DGG96_07180</name>
    <name evidence="3" type="ORF">ELY20_04665</name>
</gene>
<dbReference type="Proteomes" id="UP000247152">
    <property type="component" value="Unassembled WGS sequence"/>
</dbReference>
<dbReference type="SUPFAM" id="SSF51735">
    <property type="entry name" value="NAD(P)-binding Rossmann-fold domains"/>
    <property type="match status" value="1"/>
</dbReference>
<evidence type="ECO:0000313" key="2">
    <source>
        <dbReference type="EMBL" id="PWY57109.1"/>
    </source>
</evidence>
<evidence type="ECO:0000313" key="5">
    <source>
        <dbReference type="Proteomes" id="UP000287374"/>
    </source>
</evidence>
<dbReference type="RefSeq" id="WP_110141356.1">
    <property type="nucleotide sequence ID" value="NZ_QHJG01000003.1"/>
</dbReference>
<dbReference type="Gene3D" id="3.40.50.720">
    <property type="entry name" value="NAD(P)-binding Rossmann-like Domain"/>
    <property type="match status" value="1"/>
</dbReference>
<dbReference type="EMBL" id="QHJG01000003">
    <property type="protein sequence ID" value="PWY57109.1"/>
    <property type="molecule type" value="Genomic_DNA"/>
</dbReference>
<dbReference type="InterPro" id="IPR036291">
    <property type="entry name" value="NAD(P)-bd_dom_sf"/>
</dbReference>
<dbReference type="PANTHER" id="PTHR42820">
    <property type="entry name" value="SHORT-CHAIN DEHYDROGENASE REDUCTASE"/>
    <property type="match status" value="1"/>
</dbReference>
<protein>
    <submittedName>
        <fullName evidence="3">SDR family NAD(P)-dependent oxidoreductase</fullName>
    </submittedName>
</protein>
<dbReference type="PANTHER" id="PTHR42820:SF1">
    <property type="entry name" value="SHORT-CHAIN DEHYDROGENASE_REDUCTASE FAMILY PROTEIN"/>
    <property type="match status" value="1"/>
</dbReference>
<organism evidence="2 4">
    <name type="scientific">Legionella qingyii</name>
    <dbReference type="NCBI Taxonomy" id="2184757"/>
    <lineage>
        <taxon>Bacteria</taxon>
        <taxon>Pseudomonadati</taxon>
        <taxon>Pseudomonadota</taxon>
        <taxon>Gammaproteobacteria</taxon>
        <taxon>Legionellales</taxon>
        <taxon>Legionellaceae</taxon>
        <taxon>Legionella</taxon>
    </lineage>
</organism>
<dbReference type="Proteomes" id="UP000287374">
    <property type="component" value="Unassembled WGS sequence"/>
</dbReference>
<dbReference type="EMBL" id="RZGX01000004">
    <property type="protein sequence ID" value="RUR25051.1"/>
    <property type="molecule type" value="Genomic_DNA"/>
</dbReference>
<reference evidence="3 5" key="2">
    <citation type="submission" date="2018-12" db="EMBL/GenBank/DDBJ databases">
        <title>Legionella sp,whole genome shotgun sequence.</title>
        <authorList>
            <person name="Wu H."/>
        </authorList>
    </citation>
    <scope>NUCLEOTIDE SEQUENCE [LARGE SCALE GENOMIC DNA]</scope>
    <source>
        <strain evidence="3">Km489</strain>
        <strain evidence="5">km489</strain>
    </source>
</reference>
<dbReference type="Pfam" id="PF00106">
    <property type="entry name" value="adh_short"/>
    <property type="match status" value="1"/>
</dbReference>
<dbReference type="InterPro" id="IPR002347">
    <property type="entry name" value="SDR_fam"/>
</dbReference>
<accession>A0A317U6J7</accession>
<evidence type="ECO:0000313" key="4">
    <source>
        <dbReference type="Proteomes" id="UP000247152"/>
    </source>
</evidence>
<dbReference type="AlphaFoldDB" id="A0A317U6J7"/>
<evidence type="ECO:0000313" key="1">
    <source>
        <dbReference type="EMBL" id="PWY56534.1"/>
    </source>
</evidence>